<evidence type="ECO:0000313" key="3">
    <source>
        <dbReference type="Proteomes" id="UP000790833"/>
    </source>
</evidence>
<dbReference type="GeneID" id="66116433"/>
<feature type="chain" id="PRO_5040341059" evidence="1">
    <location>
        <begin position="17"/>
        <end position="322"/>
    </location>
</feature>
<dbReference type="RefSeq" id="XP_043047105.1">
    <property type="nucleotide sequence ID" value="XM_043193795.1"/>
</dbReference>
<evidence type="ECO:0000313" key="2">
    <source>
        <dbReference type="EMBL" id="KAG7191553.1"/>
    </source>
</evidence>
<dbReference type="Proteomes" id="UP000790833">
    <property type="component" value="Unassembled WGS sequence"/>
</dbReference>
<feature type="signal peptide" evidence="1">
    <location>
        <begin position="1"/>
        <end position="16"/>
    </location>
</feature>
<keyword evidence="1" id="KW-0732">Signal</keyword>
<accession>A0A9P7V551</accession>
<proteinExistence type="predicted"/>
<keyword evidence="3" id="KW-1185">Reference proteome</keyword>
<comment type="caution">
    <text evidence="2">The sequence shown here is derived from an EMBL/GenBank/DDBJ whole genome shotgun (WGS) entry which is preliminary data.</text>
</comment>
<dbReference type="AlphaFoldDB" id="A0A9P7V551"/>
<dbReference type="EMBL" id="JAHMUF010000027">
    <property type="protein sequence ID" value="KAG7191553.1"/>
    <property type="molecule type" value="Genomic_DNA"/>
</dbReference>
<organism evidence="2 3">
    <name type="scientific">Scheffersomyces spartinae</name>
    <dbReference type="NCBI Taxonomy" id="45513"/>
    <lineage>
        <taxon>Eukaryota</taxon>
        <taxon>Fungi</taxon>
        <taxon>Dikarya</taxon>
        <taxon>Ascomycota</taxon>
        <taxon>Saccharomycotina</taxon>
        <taxon>Pichiomycetes</taxon>
        <taxon>Debaryomycetaceae</taxon>
        <taxon>Scheffersomyces</taxon>
    </lineage>
</organism>
<protein>
    <submittedName>
        <fullName evidence="2">Uncharacterized protein</fullName>
    </submittedName>
</protein>
<name>A0A9P7V551_9ASCO</name>
<sequence>MRLSILLLCTFTIVRCASVKVNNNNNNYTKQYDPEFGYDYDYDYEQDDLGYEMVLSRSKKNESRDLHEMAVVAALQHSTGMQYEIIPSVVSFTHVKVESLDELEEMLKHKSLDESNVYHLPGLSIFIHRTALNSAAMSSGIDAYFAVAGKSNLKPEKRETRWFHVRASKYKSVLGRSVPVSACFSQEHGEGGTIYNAIQQSFGGSSNFAISTGIIALVGPLEIIGAAWTIGASVNAKGTVTCNVKKGQTGQIALMPYVTKFPDAKYREVETSSGYFEYSKWHSASHISVIDTSRQAVVQCITKPEDLRCDVGFGQFDYNSFL</sequence>
<evidence type="ECO:0000256" key="1">
    <source>
        <dbReference type="SAM" id="SignalP"/>
    </source>
</evidence>
<gene>
    <name evidence="2" type="ORF">KQ657_003059</name>
</gene>
<reference evidence="2" key="1">
    <citation type="submission" date="2021-03" db="EMBL/GenBank/DDBJ databases">
        <authorList>
            <person name="Palmer J.M."/>
        </authorList>
    </citation>
    <scope>NUCLEOTIDE SEQUENCE</scope>
    <source>
        <strain evidence="2">ARV_011</strain>
    </source>
</reference>